<feature type="region of interest" description="Disordered" evidence="1">
    <location>
        <begin position="221"/>
        <end position="255"/>
    </location>
</feature>
<dbReference type="OrthoDB" id="9816482at2"/>
<dbReference type="Proteomes" id="UP000267517">
    <property type="component" value="Chromosome I"/>
</dbReference>
<dbReference type="RefSeq" id="WP_120174294.1">
    <property type="nucleotide sequence ID" value="NZ_AP018049.1"/>
</dbReference>
<dbReference type="EMBL" id="AP018049">
    <property type="protein sequence ID" value="BBA29156.1"/>
    <property type="molecule type" value="Genomic_DNA"/>
</dbReference>
<keyword evidence="3" id="KW-0418">Kinase</keyword>
<evidence type="ECO:0000256" key="1">
    <source>
        <dbReference type="SAM" id="MobiDB-lite"/>
    </source>
</evidence>
<name>A0A250KHS2_9BACT</name>
<evidence type="ECO:0000313" key="3">
    <source>
        <dbReference type="EMBL" id="BBA29156.1"/>
    </source>
</evidence>
<evidence type="ECO:0000313" key="4">
    <source>
        <dbReference type="Proteomes" id="UP000267517"/>
    </source>
</evidence>
<proteinExistence type="predicted"/>
<dbReference type="AlphaFoldDB" id="A0A250KHS2"/>
<gene>
    <name evidence="3" type="ORF">PMEL1_01080</name>
</gene>
<dbReference type="Gene3D" id="3.30.565.10">
    <property type="entry name" value="Histidine kinase-like ATPase, C-terminal domain"/>
    <property type="match status" value="1"/>
</dbReference>
<sequence length="486" mass="55788">MGIEPVKYGNVFLFRNGFRIFPFGEWNDDSWKLNQRVQQGYNRFLGTRELFGRVDIETDNSELIKEVSSRDNGLIKTGASIQLMDYFTLIHRRLERYVVGVLWGEGFLRKEYFINQTSAIAARVLLKKDKDQETAKHLYANIGSKVDFMQLIKSLVNDKSVTVLQYNEELANIVANPSETEMIQTQMFDDVRKLAEKTNDSYLLEKIQEFEKHLDDLRQEKEDAERKAEEERKAKAEVERKFRAEKEKREQTEKELEQKTKQNLFLLSVGTLDTDRILKYHHDIRIHAATIHNTIGQIMKKANRGVLTPDEIIKLVERISRANEKITSIAQFATKANYSIETDVIKADIISYISEYINNVLPEYYGDITLNCEVNSCSKILEFAPIEASIFIDNLVSNTVKSNAQHFDITFKNKRDVICMIVSDDGDGLSSKLTDPSSIFEKGITTSDGSGLGLYNVASFVRNVMKGTIDVDKSNNKKGFKLFINF</sequence>
<dbReference type="InterPro" id="IPR003594">
    <property type="entry name" value="HATPase_dom"/>
</dbReference>
<keyword evidence="3" id="KW-0808">Transferase</keyword>
<dbReference type="Pfam" id="PF02518">
    <property type="entry name" value="HATPase_c"/>
    <property type="match status" value="1"/>
</dbReference>
<evidence type="ECO:0000259" key="2">
    <source>
        <dbReference type="Pfam" id="PF02518"/>
    </source>
</evidence>
<dbReference type="InterPro" id="IPR036890">
    <property type="entry name" value="HATPase_C_sf"/>
</dbReference>
<dbReference type="SUPFAM" id="SSF55874">
    <property type="entry name" value="ATPase domain of HSP90 chaperone/DNA topoisomerase II/histidine kinase"/>
    <property type="match status" value="1"/>
</dbReference>
<reference evidence="3 4" key="1">
    <citation type="submission" date="2017-05" db="EMBL/GenBank/DDBJ databases">
        <title>whole genome sequence of Prevotella melaninogenica GAI 07411.</title>
        <authorList>
            <person name="Kondo Y."/>
            <person name="Hoshino T."/>
        </authorList>
    </citation>
    <scope>NUCLEOTIDE SEQUENCE [LARGE SCALE GENOMIC DNA]</scope>
    <source>
        <strain evidence="3 4">GAI 07411</strain>
    </source>
</reference>
<protein>
    <submittedName>
        <fullName evidence="3">Histidine kinase</fullName>
    </submittedName>
</protein>
<dbReference type="GO" id="GO:0016301">
    <property type="term" value="F:kinase activity"/>
    <property type="evidence" value="ECO:0007669"/>
    <property type="project" value="UniProtKB-KW"/>
</dbReference>
<feature type="domain" description="Histidine kinase/HSP90-like ATPase" evidence="2">
    <location>
        <begin position="392"/>
        <end position="481"/>
    </location>
</feature>
<accession>A0A250KHS2</accession>
<organism evidence="3 4">
    <name type="scientific">Prevotella melaninogenica</name>
    <dbReference type="NCBI Taxonomy" id="28132"/>
    <lineage>
        <taxon>Bacteria</taxon>
        <taxon>Pseudomonadati</taxon>
        <taxon>Bacteroidota</taxon>
        <taxon>Bacteroidia</taxon>
        <taxon>Bacteroidales</taxon>
        <taxon>Prevotellaceae</taxon>
        <taxon>Prevotella</taxon>
    </lineage>
</organism>